<keyword evidence="4 6" id="KW-0450">Lipoyl</keyword>
<evidence type="ECO:0000256" key="2">
    <source>
        <dbReference type="ARBA" id="ARBA00007317"/>
    </source>
</evidence>
<dbReference type="FunFam" id="3.30.559.10:FF:000007">
    <property type="entry name" value="Dihydrolipoamide acetyltransferase component of pyruvate dehydrogenase complex"/>
    <property type="match status" value="1"/>
</dbReference>
<feature type="domain" description="Lipoyl-binding" evidence="9">
    <location>
        <begin position="2"/>
        <end position="77"/>
    </location>
</feature>
<evidence type="ECO:0000256" key="5">
    <source>
        <dbReference type="ARBA" id="ARBA00023315"/>
    </source>
</evidence>
<feature type="region of interest" description="Disordered" evidence="8">
    <location>
        <begin position="81"/>
        <end position="114"/>
    </location>
</feature>
<dbReference type="SUPFAM" id="SSF47005">
    <property type="entry name" value="Peripheral subunit-binding domain of 2-oxo acid dehydrogenase complex"/>
    <property type="match status" value="1"/>
</dbReference>
<dbReference type="InterPro" id="IPR050743">
    <property type="entry name" value="2-oxoacid_DH_E2_comp"/>
</dbReference>
<accession>A0AA45WQQ9</accession>
<dbReference type="Gene3D" id="3.30.559.10">
    <property type="entry name" value="Chloramphenicol acetyltransferase-like domain"/>
    <property type="match status" value="1"/>
</dbReference>
<evidence type="ECO:0000256" key="1">
    <source>
        <dbReference type="ARBA" id="ARBA00001938"/>
    </source>
</evidence>
<dbReference type="PROSITE" id="PS50968">
    <property type="entry name" value="BIOTINYL_LIPOYL"/>
    <property type="match status" value="1"/>
</dbReference>
<dbReference type="InterPro" id="IPR001078">
    <property type="entry name" value="2-oxoacid_DH_actylTfrase"/>
</dbReference>
<dbReference type="Pfam" id="PF00364">
    <property type="entry name" value="Biotin_lipoyl"/>
    <property type="match status" value="1"/>
</dbReference>
<proteinExistence type="inferred from homology"/>
<name>A0AA45WQQ9_9BACL</name>
<dbReference type="SUPFAM" id="SSF51230">
    <property type="entry name" value="Single hybrid motif"/>
    <property type="match status" value="1"/>
</dbReference>
<dbReference type="PANTHER" id="PTHR43178">
    <property type="entry name" value="DIHYDROLIPOAMIDE ACETYLTRANSFERASE COMPONENT OF PYRUVATE DEHYDROGENASE COMPLEX"/>
    <property type="match status" value="1"/>
</dbReference>
<keyword evidence="3 6" id="KW-0808">Transferase</keyword>
<dbReference type="InterPro" id="IPR003016">
    <property type="entry name" value="2-oxoA_DH_lipoyl-BS"/>
</dbReference>
<dbReference type="GO" id="GO:0031405">
    <property type="term" value="F:lipoic acid binding"/>
    <property type="evidence" value="ECO:0007669"/>
    <property type="project" value="TreeGrafter"/>
</dbReference>
<dbReference type="PROSITE" id="PS51826">
    <property type="entry name" value="PSBD"/>
    <property type="match status" value="1"/>
</dbReference>
<dbReference type="EMBL" id="FXTU01000004">
    <property type="protein sequence ID" value="SMP24259.1"/>
    <property type="molecule type" value="Genomic_DNA"/>
</dbReference>
<dbReference type="InterPro" id="IPR004167">
    <property type="entry name" value="PSBD"/>
</dbReference>
<evidence type="ECO:0000259" key="10">
    <source>
        <dbReference type="PROSITE" id="PS51826"/>
    </source>
</evidence>
<keyword evidence="7" id="KW-0175">Coiled coil</keyword>
<protein>
    <recommendedName>
        <fullName evidence="6">Dihydrolipoamide acetyltransferase component of pyruvate dehydrogenase complex</fullName>
        <ecNumber evidence="6">2.3.1.-</ecNumber>
    </recommendedName>
</protein>
<dbReference type="SUPFAM" id="SSF52777">
    <property type="entry name" value="CoA-dependent acyltransferases"/>
    <property type="match status" value="1"/>
</dbReference>
<dbReference type="InterPro" id="IPR000089">
    <property type="entry name" value="Biotin_lipoyl"/>
</dbReference>
<evidence type="ECO:0000256" key="6">
    <source>
        <dbReference type="RuleBase" id="RU003423"/>
    </source>
</evidence>
<dbReference type="InterPro" id="IPR036625">
    <property type="entry name" value="E3-bd_dom_sf"/>
</dbReference>
<keyword evidence="11" id="KW-0670">Pyruvate</keyword>
<dbReference type="AlphaFoldDB" id="A0AA45WQQ9"/>
<dbReference type="GO" id="GO:0005737">
    <property type="term" value="C:cytoplasm"/>
    <property type="evidence" value="ECO:0007669"/>
    <property type="project" value="TreeGrafter"/>
</dbReference>
<organism evidence="11 12">
    <name type="scientific">Laceyella tengchongensis</name>
    <dbReference type="NCBI Taxonomy" id="574699"/>
    <lineage>
        <taxon>Bacteria</taxon>
        <taxon>Bacillati</taxon>
        <taxon>Bacillota</taxon>
        <taxon>Bacilli</taxon>
        <taxon>Bacillales</taxon>
        <taxon>Thermoactinomycetaceae</taxon>
        <taxon>Laceyella</taxon>
    </lineage>
</organism>
<comment type="similarity">
    <text evidence="2 6">Belongs to the 2-oxoacid dehydrogenase family.</text>
</comment>
<comment type="caution">
    <text evidence="11">The sequence shown here is derived from an EMBL/GenBank/DDBJ whole genome shotgun (WGS) entry which is preliminary data.</text>
</comment>
<gene>
    <name evidence="11" type="ORF">SAMN06265361_104301</name>
</gene>
<evidence type="ECO:0000313" key="11">
    <source>
        <dbReference type="EMBL" id="SMP24259.1"/>
    </source>
</evidence>
<dbReference type="Gene3D" id="2.40.50.100">
    <property type="match status" value="1"/>
</dbReference>
<dbReference type="CDD" id="cd06849">
    <property type="entry name" value="lipoyl_domain"/>
    <property type="match status" value="1"/>
</dbReference>
<dbReference type="Proteomes" id="UP001157946">
    <property type="component" value="Unassembled WGS sequence"/>
</dbReference>
<evidence type="ECO:0000256" key="3">
    <source>
        <dbReference type="ARBA" id="ARBA00022679"/>
    </source>
</evidence>
<dbReference type="RefSeq" id="WP_284724426.1">
    <property type="nucleotide sequence ID" value="NZ_FXTU01000004.1"/>
</dbReference>
<dbReference type="InterPro" id="IPR011053">
    <property type="entry name" value="Single_hybrid_motif"/>
</dbReference>
<feature type="coiled-coil region" evidence="7">
    <location>
        <begin position="293"/>
        <end position="320"/>
    </location>
</feature>
<evidence type="ECO:0000256" key="8">
    <source>
        <dbReference type="SAM" id="MobiDB-lite"/>
    </source>
</evidence>
<dbReference type="Pfam" id="PF02817">
    <property type="entry name" value="E3_binding"/>
    <property type="match status" value="1"/>
</dbReference>
<dbReference type="InterPro" id="IPR023213">
    <property type="entry name" value="CAT-like_dom_sf"/>
</dbReference>
<sequence length="414" mass="45575">MSLAFRLPDIGEGVAEAEVVRWLVKQGDEVEENQPVIEVQTDKAVVELPAPAGGKMAELKWKEGDVVPVGEVLYVIGTEAGREQEPKEVPHQPNDSHANASPPVPQKKKRVLAAPSTRRLARELGVDLTEVKGTGAHGRITAADVRNHAAMHGEQPSVKVAQAESSLMVPPSIMPTPAETGEWSESGLSPVRKVIAERLLFSVTRKPHATHFAELAVDGLVEWRQRRMAEREECSPRLSYLAIISKLVAHTLKRHPQFNAHFIEETQMVRQHHTVHLGIAADTPKGLLVPVLRQVERKTMEQLARELDELTQAARAGKLLPEQMKGSTFTISNAGALGGTWATPIINPPEVAILALHPIEQKPFVKEGQLTVGWRMNISLSFDHRVVDGADAIRFTQTLETFTKDPGRLLQELI</sequence>
<dbReference type="PANTHER" id="PTHR43178:SF5">
    <property type="entry name" value="LIPOAMIDE ACYLTRANSFERASE COMPONENT OF BRANCHED-CHAIN ALPHA-KETO ACID DEHYDROGENASE COMPLEX, MITOCHONDRIAL"/>
    <property type="match status" value="1"/>
</dbReference>
<evidence type="ECO:0000313" key="12">
    <source>
        <dbReference type="Proteomes" id="UP001157946"/>
    </source>
</evidence>
<dbReference type="EC" id="2.3.1.-" evidence="6"/>
<dbReference type="PROSITE" id="PS00189">
    <property type="entry name" value="LIPOYL"/>
    <property type="match status" value="1"/>
</dbReference>
<feature type="domain" description="Peripheral subunit-binding (PSBD)" evidence="10">
    <location>
        <begin position="112"/>
        <end position="149"/>
    </location>
</feature>
<evidence type="ECO:0000256" key="7">
    <source>
        <dbReference type="SAM" id="Coils"/>
    </source>
</evidence>
<evidence type="ECO:0000256" key="4">
    <source>
        <dbReference type="ARBA" id="ARBA00022823"/>
    </source>
</evidence>
<keyword evidence="5 6" id="KW-0012">Acyltransferase</keyword>
<comment type="cofactor">
    <cofactor evidence="1 6">
        <name>(R)-lipoate</name>
        <dbReference type="ChEBI" id="CHEBI:83088"/>
    </cofactor>
</comment>
<dbReference type="Pfam" id="PF00198">
    <property type="entry name" value="2-oxoacid_dh"/>
    <property type="match status" value="1"/>
</dbReference>
<evidence type="ECO:0000259" key="9">
    <source>
        <dbReference type="PROSITE" id="PS50968"/>
    </source>
</evidence>
<reference evidence="11" key="1">
    <citation type="submission" date="2017-05" db="EMBL/GenBank/DDBJ databases">
        <authorList>
            <person name="Varghese N."/>
            <person name="Submissions S."/>
        </authorList>
    </citation>
    <scope>NUCLEOTIDE SEQUENCE</scope>
    <source>
        <strain evidence="11">DSM 45262</strain>
    </source>
</reference>
<feature type="compositionally biased region" description="Basic and acidic residues" evidence="8">
    <location>
        <begin position="81"/>
        <end position="90"/>
    </location>
</feature>
<dbReference type="Gene3D" id="4.10.320.10">
    <property type="entry name" value="E3-binding domain"/>
    <property type="match status" value="1"/>
</dbReference>
<dbReference type="GO" id="GO:0016407">
    <property type="term" value="F:acetyltransferase activity"/>
    <property type="evidence" value="ECO:0007669"/>
    <property type="project" value="TreeGrafter"/>
</dbReference>
<keyword evidence="12" id="KW-1185">Reference proteome</keyword>